<keyword evidence="1 2" id="KW-0998">Cell outer membrane</keyword>
<dbReference type="Proteomes" id="UP000324973">
    <property type="component" value="Unassembled WGS sequence"/>
</dbReference>
<dbReference type="Gene3D" id="2.60.450.10">
    <property type="entry name" value="Lipopolysaccharide (LPS) transport protein A like domain"/>
    <property type="match status" value="1"/>
</dbReference>
<dbReference type="PANTHER" id="PTHR30189">
    <property type="entry name" value="LPS-ASSEMBLY PROTEIN"/>
    <property type="match status" value="1"/>
</dbReference>
<dbReference type="Pfam" id="PF19838">
    <property type="entry name" value="LptD_2"/>
    <property type="match status" value="1"/>
</dbReference>
<protein>
    <recommendedName>
        <fullName evidence="2">LPS-assembly protein LptD</fullName>
    </recommendedName>
</protein>
<dbReference type="GO" id="GO:0009279">
    <property type="term" value="C:cell outer membrane"/>
    <property type="evidence" value="ECO:0007669"/>
    <property type="project" value="UniProtKB-SubCell"/>
</dbReference>
<feature type="signal peptide" evidence="2">
    <location>
        <begin position="1"/>
        <end position="22"/>
    </location>
</feature>
<keyword evidence="6" id="KW-1185">Reference proteome</keyword>
<evidence type="ECO:0000256" key="2">
    <source>
        <dbReference type="HAMAP-Rule" id="MF_01411"/>
    </source>
</evidence>
<dbReference type="HAMAP" id="MF_01411">
    <property type="entry name" value="LPS_assembly_LptD"/>
    <property type="match status" value="1"/>
</dbReference>
<dbReference type="EMBL" id="VTFT01000003">
    <property type="protein sequence ID" value="TYT23118.1"/>
    <property type="molecule type" value="Genomic_DNA"/>
</dbReference>
<keyword evidence="2" id="KW-0732">Signal</keyword>
<comment type="caution">
    <text evidence="2">Lacks conserved residue(s) required for the propagation of feature annotation.</text>
</comment>
<evidence type="ECO:0000256" key="1">
    <source>
        <dbReference type="ARBA" id="ARBA00023237"/>
    </source>
</evidence>
<dbReference type="SUPFAM" id="SSF56935">
    <property type="entry name" value="Porins"/>
    <property type="match status" value="1"/>
</dbReference>
<comment type="caution">
    <text evidence="5">The sequence shown here is derived from an EMBL/GenBank/DDBJ whole genome shotgun (WGS) entry which is preliminary data.</text>
</comment>
<dbReference type="RefSeq" id="WP_149104825.1">
    <property type="nucleotide sequence ID" value="NZ_VTFT01000003.1"/>
</dbReference>
<gene>
    <name evidence="2 5" type="primary">lptD</name>
    <name evidence="5" type="ORF">FZO89_17925</name>
</gene>
<dbReference type="Pfam" id="PF04453">
    <property type="entry name" value="LptD"/>
    <property type="match status" value="1"/>
</dbReference>
<dbReference type="GO" id="GO:1990351">
    <property type="term" value="C:transporter complex"/>
    <property type="evidence" value="ECO:0007669"/>
    <property type="project" value="TreeGrafter"/>
</dbReference>
<organism evidence="5 6">
    <name type="scientific">Luteimonas viscosa</name>
    <dbReference type="NCBI Taxonomy" id="1132694"/>
    <lineage>
        <taxon>Bacteria</taxon>
        <taxon>Pseudomonadati</taxon>
        <taxon>Pseudomonadota</taxon>
        <taxon>Gammaproteobacteria</taxon>
        <taxon>Lysobacterales</taxon>
        <taxon>Lysobacteraceae</taxon>
        <taxon>Luteimonas</taxon>
    </lineage>
</organism>
<dbReference type="InterPro" id="IPR050218">
    <property type="entry name" value="LptD"/>
</dbReference>
<feature type="chain" id="PRO_5023457348" description="LPS-assembly protein LptD" evidence="2">
    <location>
        <begin position="23"/>
        <end position="799"/>
    </location>
</feature>
<evidence type="ECO:0000313" key="5">
    <source>
        <dbReference type="EMBL" id="TYT23118.1"/>
    </source>
</evidence>
<dbReference type="AlphaFoldDB" id="A0A5D4XEP9"/>
<dbReference type="InterPro" id="IPR020889">
    <property type="entry name" value="LipoPS_assembly_LptD"/>
</dbReference>
<accession>A0A5D4XEP9</accession>
<name>A0A5D4XEP9_9GAMM</name>
<comment type="function">
    <text evidence="2">Together with LptE, is involved in the assembly of lipopolysaccharide (LPS) at the surface of the outer membrane.</text>
</comment>
<keyword evidence="2" id="KW-0472">Membrane</keyword>
<dbReference type="InterPro" id="IPR045659">
    <property type="entry name" value="LptD_2"/>
</dbReference>
<evidence type="ECO:0000259" key="3">
    <source>
        <dbReference type="Pfam" id="PF04453"/>
    </source>
</evidence>
<dbReference type="InterPro" id="IPR007543">
    <property type="entry name" value="LptD_C"/>
</dbReference>
<dbReference type="GO" id="GO:0043165">
    <property type="term" value="P:Gram-negative-bacterium-type cell outer membrane assembly"/>
    <property type="evidence" value="ECO:0007669"/>
    <property type="project" value="UniProtKB-UniRule"/>
</dbReference>
<reference evidence="5 6" key="1">
    <citation type="submission" date="2019-08" db="EMBL/GenBank/DDBJ databases">
        <title>Luteimonas viscosus sp. nov., isolated from soil of a sunflower field.</title>
        <authorList>
            <person name="Jianli Z."/>
            <person name="Ying Z."/>
        </authorList>
    </citation>
    <scope>NUCLEOTIDE SEQUENCE [LARGE SCALE GENOMIC DNA]</scope>
    <source>
        <strain evidence="5 6">XBU10</strain>
    </source>
</reference>
<dbReference type="PANTHER" id="PTHR30189:SF1">
    <property type="entry name" value="LPS-ASSEMBLY PROTEIN LPTD"/>
    <property type="match status" value="1"/>
</dbReference>
<feature type="domain" description="LptD C-terminal" evidence="3">
    <location>
        <begin position="316"/>
        <end position="694"/>
    </location>
</feature>
<dbReference type="GO" id="GO:0015920">
    <property type="term" value="P:lipopolysaccharide transport"/>
    <property type="evidence" value="ECO:0007669"/>
    <property type="project" value="InterPro"/>
</dbReference>
<evidence type="ECO:0000259" key="4">
    <source>
        <dbReference type="Pfam" id="PF19838"/>
    </source>
</evidence>
<feature type="domain" description="LPS-assembly protein LptD central" evidence="4">
    <location>
        <begin position="197"/>
        <end position="285"/>
    </location>
</feature>
<comment type="similarity">
    <text evidence="2">Belongs to the LptD family.</text>
</comment>
<comment type="subcellular location">
    <subcellularLocation>
        <location evidence="2">Cell outer membrane</location>
    </subcellularLocation>
</comment>
<sequence length="799" mass="91377" precursor="true">MRPALRLLPLPLCIALSLAAHADDDMPVDWSLCPVEDAVPMFPDAQAPVGDIADRENLPTDIEGDETVGMDGGIYNVTGNVTLRRGDQFLGTDNIEYSQDTGTYTATGNVRYQDSGMRVVAERLEGDQNNDSHRIDNVRYQLIERRGNGGAERIEMQDSRGRMFASTYSTCPPSQRWWELRAQRIDVDTDEGTGTARNATLRIGKVPVLYVPYMVFPIDDRRRTGLLYPSISMSSRNGFDWRQPIYFNLAPNYDLTVEPRYMSRRGIQLGTEFRYLTRRGRGTFDLQLLPSDDLTWRERDQEIDEVPIVENRREDDRGMFRYTGSHNIDRTWQARANLYWLSDPRWIEDASSNVEGLSVSSLVSSAGIYGRGRYWDAGLQGQYRHLTDYTISEERLPYNRLPRAYFHWEQPFSHWLVAGAEAEATRFSHIVDEAKPGGSRLFLKPWVSMPLEGASWYVRPTLAFRHVQYRLDDALAEDLALDPANPDDAPSASHPIGTIDAGLFFDRDTRWRGDDYLHTLEPRVFYLNSPYREQDGMPLFDTRPMTFSWGQLFRDNRYSGADRQGDAHQLTTALTTRLIRESDGREKLSASVGQIRYFEDARVTLGNEAPIQKGESAWVVDTNYAINDRWTVGASYQWNPATRREDLASFRTRYLVGDDGIVNLGYRYRRNVLEQSDLLEQVDLSFLYPINPTWSVVGRYYYSLQDKQVLEAIAGVQWESCCVAARLVARRYVRNTRGEMNDSLQLEIELKGLGSAGPDNRSRLRRAILGYHRDDLYLVPPSELHSSADDDLPADELSP</sequence>
<comment type="subunit">
    <text evidence="2">Component of the lipopolysaccharide transport and assembly complex. Interacts with LptE and LptA.</text>
</comment>
<evidence type="ECO:0000313" key="6">
    <source>
        <dbReference type="Proteomes" id="UP000324973"/>
    </source>
</evidence>
<dbReference type="OrthoDB" id="9760225at2"/>
<proteinExistence type="inferred from homology"/>